<dbReference type="RefSeq" id="WP_386415218.1">
    <property type="nucleotide sequence ID" value="NZ_JBHSZO010000021.1"/>
</dbReference>
<dbReference type="InterPro" id="IPR032710">
    <property type="entry name" value="NTF2-like_dom_sf"/>
</dbReference>
<proteinExistence type="predicted"/>
<feature type="signal peptide" evidence="1">
    <location>
        <begin position="1"/>
        <end position="35"/>
    </location>
</feature>
<dbReference type="EMBL" id="JBHSZO010000021">
    <property type="protein sequence ID" value="MFC7219478.1"/>
    <property type="molecule type" value="Genomic_DNA"/>
</dbReference>
<accession>A0ABW2GFJ4</accession>
<evidence type="ECO:0000313" key="2">
    <source>
        <dbReference type="EMBL" id="MFC7219478.1"/>
    </source>
</evidence>
<evidence type="ECO:0000256" key="1">
    <source>
        <dbReference type="SAM" id="SignalP"/>
    </source>
</evidence>
<keyword evidence="3" id="KW-1185">Reference proteome</keyword>
<keyword evidence="1" id="KW-0732">Signal</keyword>
<reference evidence="3" key="1">
    <citation type="journal article" date="2019" name="Int. J. Syst. Evol. Microbiol.">
        <title>The Global Catalogue of Microorganisms (GCM) 10K type strain sequencing project: providing services to taxonomists for standard genome sequencing and annotation.</title>
        <authorList>
            <consortium name="The Broad Institute Genomics Platform"/>
            <consortium name="The Broad Institute Genome Sequencing Center for Infectious Disease"/>
            <person name="Wu L."/>
            <person name="Ma J."/>
        </authorList>
    </citation>
    <scope>NUCLEOTIDE SEQUENCE [LARGE SCALE GENOMIC DNA]</scope>
    <source>
        <strain evidence="3">CGMCC 1.13681</strain>
    </source>
</reference>
<protein>
    <recommendedName>
        <fullName evidence="4">SnoaL-like domain-containing protein</fullName>
    </recommendedName>
</protein>
<name>A0ABW2GFJ4_9ACTN</name>
<dbReference type="SUPFAM" id="SSF54427">
    <property type="entry name" value="NTF2-like"/>
    <property type="match status" value="1"/>
</dbReference>
<evidence type="ECO:0000313" key="3">
    <source>
        <dbReference type="Proteomes" id="UP001596413"/>
    </source>
</evidence>
<organism evidence="2 3">
    <name type="scientific">Streptomyces polyrhachis</name>
    <dbReference type="NCBI Taxonomy" id="1282885"/>
    <lineage>
        <taxon>Bacteria</taxon>
        <taxon>Bacillati</taxon>
        <taxon>Actinomycetota</taxon>
        <taxon>Actinomycetes</taxon>
        <taxon>Kitasatosporales</taxon>
        <taxon>Streptomycetaceae</taxon>
        <taxon>Streptomyces</taxon>
    </lineage>
</organism>
<dbReference type="Proteomes" id="UP001596413">
    <property type="component" value="Unassembled WGS sequence"/>
</dbReference>
<evidence type="ECO:0008006" key="4">
    <source>
        <dbReference type="Google" id="ProtNLM"/>
    </source>
</evidence>
<feature type="chain" id="PRO_5046360931" description="SnoaL-like domain-containing protein" evidence="1">
    <location>
        <begin position="36"/>
        <end position="367"/>
    </location>
</feature>
<gene>
    <name evidence="2" type="ORF">ACFQLX_15045</name>
</gene>
<dbReference type="Gene3D" id="3.10.450.50">
    <property type="match status" value="1"/>
</dbReference>
<comment type="caution">
    <text evidence="2">The sequence shown here is derived from an EMBL/GenBank/DDBJ whole genome shotgun (WGS) entry which is preliminary data.</text>
</comment>
<sequence>MTAGQHIRRATTVLGRSTLVMAALATATVSATAMANATATAGPGAQGAARAAAATVPDAETQGSECADVREKVERLEGRITPNACAFIKRQIAFGETPTGTPPEPGESSHPRVRAYLDIFDPEATLWEAGGAPQRGHTTIGNSIIGSLRLVPDLRYRGTEVVADGAVAMFGQWNEVTIKGQQVAYPQIARNVLSDDGKSIQARRYYDRYTVFRSAAPELRNLFEGITDAGSATGGAPERFRADEITARLAAWNNEDTAALTERMGGARLTAPGLPRPLATAAGKTAYLQRLFDHADVQLTAGQVAFGETTTYVEWHGTATSAKGTDVPFGIVERFGPGGEWELSFDTLPLIADKTEIAALFQRLAQP</sequence>